<dbReference type="Gramene" id="Psat05G0159800-T1">
    <property type="protein sequence ID" value="KAI5404497.1"/>
    <property type="gene ID" value="KIW84_051598"/>
</dbReference>
<reference evidence="5 6" key="1">
    <citation type="journal article" date="2022" name="Nat. Genet.">
        <title>Improved pea reference genome and pan-genome highlight genomic features and evolutionary characteristics.</title>
        <authorList>
            <person name="Yang T."/>
            <person name="Liu R."/>
            <person name="Luo Y."/>
            <person name="Hu S."/>
            <person name="Wang D."/>
            <person name="Wang C."/>
            <person name="Pandey M.K."/>
            <person name="Ge S."/>
            <person name="Xu Q."/>
            <person name="Li N."/>
            <person name="Li G."/>
            <person name="Huang Y."/>
            <person name="Saxena R.K."/>
            <person name="Ji Y."/>
            <person name="Li M."/>
            <person name="Yan X."/>
            <person name="He Y."/>
            <person name="Liu Y."/>
            <person name="Wang X."/>
            <person name="Xiang C."/>
            <person name="Varshney R.K."/>
            <person name="Ding H."/>
            <person name="Gao S."/>
            <person name="Zong X."/>
        </authorList>
    </citation>
    <scope>NUCLEOTIDE SEQUENCE [LARGE SCALE GENOMIC DNA]</scope>
    <source>
        <strain evidence="5 6">cv. Zhongwan 6</strain>
    </source>
</reference>
<gene>
    <name evidence="5" type="ORF">KIW84_051598</name>
</gene>
<keyword evidence="6" id="KW-1185">Reference proteome</keyword>
<evidence type="ECO:0000313" key="5">
    <source>
        <dbReference type="EMBL" id="KAI5404497.1"/>
    </source>
</evidence>
<feature type="compositionally biased region" description="Polar residues" evidence="3">
    <location>
        <begin position="657"/>
        <end position="691"/>
    </location>
</feature>
<feature type="region of interest" description="Disordered" evidence="3">
    <location>
        <begin position="113"/>
        <end position="147"/>
    </location>
</feature>
<protein>
    <recommendedName>
        <fullName evidence="4">NAB domain-containing protein</fullName>
    </recommendedName>
</protein>
<dbReference type="InterPro" id="IPR056889">
    <property type="entry name" value="NET2A-D/KIP1-like_C"/>
</dbReference>
<dbReference type="GO" id="GO:0003779">
    <property type="term" value="F:actin binding"/>
    <property type="evidence" value="ECO:0007669"/>
    <property type="project" value="InterPro"/>
</dbReference>
<evidence type="ECO:0000256" key="2">
    <source>
        <dbReference type="SAM" id="Coils"/>
    </source>
</evidence>
<feature type="coiled-coil region" evidence="2">
    <location>
        <begin position="69"/>
        <end position="96"/>
    </location>
</feature>
<dbReference type="AlphaFoldDB" id="A0A9D5AAW5"/>
<evidence type="ECO:0000256" key="1">
    <source>
        <dbReference type="ARBA" id="ARBA00023054"/>
    </source>
</evidence>
<evidence type="ECO:0000256" key="3">
    <source>
        <dbReference type="SAM" id="MobiDB-lite"/>
    </source>
</evidence>
<dbReference type="Gramene" id="Psat5g049000.1">
    <property type="protein sequence ID" value="Psat5g049000.1.cds"/>
    <property type="gene ID" value="Psat5g049000"/>
</dbReference>
<dbReference type="EMBL" id="JAMSHJ010000005">
    <property type="protein sequence ID" value="KAI5404497.1"/>
    <property type="molecule type" value="Genomic_DNA"/>
</dbReference>
<feature type="domain" description="NAB" evidence="4">
    <location>
        <begin position="10"/>
        <end position="90"/>
    </location>
</feature>
<sequence>MLRRAATNAYSWWWASHIRTKQSKWLEQSLQDMEEIVGETLKIIDDSGDSFAQRAEMYYRKRPELINFVEEAFRAYRALAEKYDHLSKELQSANRTIATVFPEQVHYRIDDEEEFEDGESGFRETNSPSPNINNQTEKQCNIPKPPSIPKKVFRSPSMLLSRKGTIKRSLSTAKSVSNSTVQCSGLSEVEALAEIDKLQKDILAMQTEKEFVRSSYEHSYEKYWEIEDKITVMQKRVYTLQDEFRISTVIEDNEARALMAATALNSCKETLNKLKEVQSQSSEEAREAYQKVKEAHYKFENLRGNFSSKQPNQDEKTDSESKDEEDTLEHDIEMLQERIKEKLGEDSGNSLTMKEIAKMIDELVSKVVSFETKVNSHNGLVKRLISEADELQTNVQSLEEDKEVLIEDSDNSKKRMKELEDELNRVKTLNQSVKSQDNNLQTYFHEASFNLEHLSGRLKNVKLDEEEENSVLSKNTSFSDGKLSEDFKKHLHEFLSDNLEIVNDVKITNAEKEDHDANIDEVVNEDDRQDKDGLSEMTSNVEVEPLDLEPAEGKDQTNLNQMLINGSDNREKIMLEEYTSVLKNYNDVSDKLNNVENKNRNSIFELALQVRELKNVVATKDEEIHILNKKLTSSEPNSDESPRTTLSEEAPCGNAEQGDNTQGSETLSSDIVSTSVEEQQQPDENTGNFNESSIGRTRLIVVREKHIDKPHSLSPLERKLRLEIDDLLEENLEFWLRFSTSVHQVQQFQKSLLDLKAEVRRAKHNNLFSENKNSSKIIQSEIKPIFMHLREIRTELSLWLEHNEVLQDDLQARHPSLCSLQDEIASAANPDTSAKTVELSEYQAAKFQGEVLNVKQESNKVSSELQEGLTYVQGLKFEVEKILEELSQIMGVNNPDHIKQSSSRTKLPLKSFLFGMKLKKQKQSMFACVNPTLQRQYSDLTAANDAPI</sequence>
<dbReference type="PANTHER" id="PTHR31631:SF21">
    <property type="entry name" value="KINASE INTERACTING (KIP1-LIKE) FAMILY PROTEIN"/>
    <property type="match status" value="1"/>
</dbReference>
<dbReference type="Pfam" id="PF24918">
    <property type="entry name" value="NET2A_C"/>
    <property type="match status" value="1"/>
</dbReference>
<name>A0A9D5AAW5_PEA</name>
<keyword evidence="1 2" id="KW-0175">Coiled coil</keyword>
<dbReference type="PANTHER" id="PTHR31631">
    <property type="entry name" value="PROTEIN NETWORKED 2D"/>
    <property type="match status" value="1"/>
</dbReference>
<feature type="coiled-coil region" evidence="2">
    <location>
        <begin position="381"/>
        <end position="439"/>
    </location>
</feature>
<organism evidence="5 6">
    <name type="scientific">Pisum sativum</name>
    <name type="common">Garden pea</name>
    <name type="synonym">Lathyrus oleraceus</name>
    <dbReference type="NCBI Taxonomy" id="3888"/>
    <lineage>
        <taxon>Eukaryota</taxon>
        <taxon>Viridiplantae</taxon>
        <taxon>Streptophyta</taxon>
        <taxon>Embryophyta</taxon>
        <taxon>Tracheophyta</taxon>
        <taxon>Spermatophyta</taxon>
        <taxon>Magnoliopsida</taxon>
        <taxon>eudicotyledons</taxon>
        <taxon>Gunneridae</taxon>
        <taxon>Pentapetalae</taxon>
        <taxon>rosids</taxon>
        <taxon>fabids</taxon>
        <taxon>Fabales</taxon>
        <taxon>Fabaceae</taxon>
        <taxon>Papilionoideae</taxon>
        <taxon>50 kb inversion clade</taxon>
        <taxon>NPAAA clade</taxon>
        <taxon>Hologalegina</taxon>
        <taxon>IRL clade</taxon>
        <taxon>Fabeae</taxon>
        <taxon>Lathyrus</taxon>
    </lineage>
</organism>
<proteinExistence type="predicted"/>
<feature type="region of interest" description="Disordered" evidence="3">
    <location>
        <begin position="629"/>
        <end position="691"/>
    </location>
</feature>
<evidence type="ECO:0000313" key="6">
    <source>
        <dbReference type="Proteomes" id="UP001058974"/>
    </source>
</evidence>
<dbReference type="Pfam" id="PF07765">
    <property type="entry name" value="KIP1"/>
    <property type="match status" value="1"/>
</dbReference>
<dbReference type="PROSITE" id="PS51774">
    <property type="entry name" value="NAB"/>
    <property type="match status" value="1"/>
</dbReference>
<dbReference type="InterPro" id="IPR056888">
    <property type="entry name" value="NET2A-D/KIP1-like_dom"/>
</dbReference>
<dbReference type="OrthoDB" id="616075at2759"/>
<evidence type="ECO:0000259" key="4">
    <source>
        <dbReference type="PROSITE" id="PS51774"/>
    </source>
</evidence>
<accession>A0A9D5AAW5</accession>
<dbReference type="Proteomes" id="UP001058974">
    <property type="component" value="Chromosome 5"/>
</dbReference>
<feature type="region of interest" description="Disordered" evidence="3">
    <location>
        <begin position="303"/>
        <end position="327"/>
    </location>
</feature>
<comment type="caution">
    <text evidence="5">The sequence shown here is derived from an EMBL/GenBank/DDBJ whole genome shotgun (WGS) entry which is preliminary data.</text>
</comment>
<dbReference type="Pfam" id="PF25014">
    <property type="entry name" value="NET2A"/>
    <property type="match status" value="1"/>
</dbReference>
<feature type="compositionally biased region" description="Polar residues" evidence="3">
    <location>
        <begin position="125"/>
        <end position="139"/>
    </location>
</feature>
<dbReference type="InterPro" id="IPR011684">
    <property type="entry name" value="NAB"/>
</dbReference>